<dbReference type="SUPFAM" id="SSF56300">
    <property type="entry name" value="Metallo-dependent phosphatases"/>
    <property type="match status" value="1"/>
</dbReference>
<dbReference type="PANTHER" id="PTHR31302">
    <property type="entry name" value="TRANSMEMBRANE PROTEIN WITH METALLOPHOSPHOESTERASE DOMAIN-RELATED"/>
    <property type="match status" value="1"/>
</dbReference>
<dbReference type="InterPro" id="IPR029052">
    <property type="entry name" value="Metallo-depent_PP-like"/>
</dbReference>
<evidence type="ECO:0000259" key="1">
    <source>
        <dbReference type="Pfam" id="PF00149"/>
    </source>
</evidence>
<organism evidence="3 4">
    <name type="scientific">Paraburkholderia rhizosphaerae</name>
    <dbReference type="NCBI Taxonomy" id="480658"/>
    <lineage>
        <taxon>Bacteria</taxon>
        <taxon>Pseudomonadati</taxon>
        <taxon>Pseudomonadota</taxon>
        <taxon>Betaproteobacteria</taxon>
        <taxon>Burkholderiales</taxon>
        <taxon>Burkholderiaceae</taxon>
        <taxon>Paraburkholderia</taxon>
    </lineage>
</organism>
<dbReference type="Pfam" id="PF00149">
    <property type="entry name" value="Metallophos"/>
    <property type="match status" value="1"/>
</dbReference>
<dbReference type="InterPro" id="IPR045533">
    <property type="entry name" value="GAAD"/>
</dbReference>
<dbReference type="EMBL" id="SORE01000011">
    <property type="protein sequence ID" value="TDY48247.1"/>
    <property type="molecule type" value="Genomic_DNA"/>
</dbReference>
<reference evidence="3 4" key="1">
    <citation type="submission" date="2019-03" db="EMBL/GenBank/DDBJ databases">
        <title>Genomic Encyclopedia of Type Strains, Phase III (KMG-III): the genomes of soil and plant-associated and newly described type strains.</title>
        <authorList>
            <person name="Whitman W."/>
        </authorList>
    </citation>
    <scope>NUCLEOTIDE SEQUENCE [LARGE SCALE GENOMIC DNA]</scope>
    <source>
        <strain evidence="3 4">LMG 29544</strain>
    </source>
</reference>
<proteinExistence type="predicted"/>
<gene>
    <name evidence="3" type="ORF">BX592_111182</name>
</gene>
<accession>A0A4R8LPK2</accession>
<dbReference type="Gene3D" id="3.60.21.10">
    <property type="match status" value="1"/>
</dbReference>
<keyword evidence="4" id="KW-1185">Reference proteome</keyword>
<dbReference type="InterPro" id="IPR004843">
    <property type="entry name" value="Calcineurin-like_PHP"/>
</dbReference>
<dbReference type="PANTHER" id="PTHR31302:SF0">
    <property type="entry name" value="TRANSMEMBRANE PROTEIN WITH METALLOPHOSPHOESTERASE DOMAIN"/>
    <property type="match status" value="1"/>
</dbReference>
<evidence type="ECO:0000313" key="3">
    <source>
        <dbReference type="EMBL" id="TDY48247.1"/>
    </source>
</evidence>
<dbReference type="GO" id="GO:0016787">
    <property type="term" value="F:hydrolase activity"/>
    <property type="evidence" value="ECO:0007669"/>
    <property type="project" value="InterPro"/>
</dbReference>
<feature type="domain" description="GTPase-associated adaptor" evidence="2">
    <location>
        <begin position="381"/>
        <end position="439"/>
    </location>
</feature>
<dbReference type="Pfam" id="PF19976">
    <property type="entry name" value="GAAD"/>
    <property type="match status" value="1"/>
</dbReference>
<name>A0A4R8LPK2_9BURK</name>
<dbReference type="AlphaFoldDB" id="A0A4R8LPK2"/>
<comment type="caution">
    <text evidence="3">The sequence shown here is derived from an EMBL/GenBank/DDBJ whole genome shotgun (WGS) entry which is preliminary data.</text>
</comment>
<sequence length="444" mass="49492">MLLLHVSDIHFRSPDCLDPGLDPERPYRTILLQDVRARVRELGPVSAVLVGGDIAFKGATDEYDAAWTWLKELAAAAGCPLERVFVVPGNHDVDRNLSAQSVPTRNAQAAIMRAPADSRERELRNQIRDQDTGRALLAPIAAYNEFAKLLNCQVYLPERLYWKQDLDLGQGVLLRVHGLTSVILSGAEGHNDTRESLYLSPLQTVLDPVDDVVNLVLCHHPPDWFMDQDDANDAICGRATIHMFGHKHRQRVQLDRQYVRFSAGAVNPDRNEVGWNPGYNLVEVDVTGTGVDRQILIAAHLRQWQSNPDMFRAVQTPEGESVFRHTIRFPGEAHTAALSVAASAPNASRAASVVEQAPAVRELSGYESDTDGEAAMGNTSARNLVFRFWNLRASERRDIVQRLDLISEAELNLPEPERYGRALIRASERGILDLLAREIARKET</sequence>
<protein>
    <submittedName>
        <fullName evidence="3">Calcineurin-like phosphoesterase family protein</fullName>
    </submittedName>
</protein>
<dbReference type="Proteomes" id="UP000295509">
    <property type="component" value="Unassembled WGS sequence"/>
</dbReference>
<dbReference type="OrthoDB" id="9811542at2"/>
<feature type="domain" description="Calcineurin-like phosphoesterase" evidence="1">
    <location>
        <begin position="1"/>
        <end position="249"/>
    </location>
</feature>
<dbReference type="RefSeq" id="WP_134192870.1">
    <property type="nucleotide sequence ID" value="NZ_JBHLUW010000061.1"/>
</dbReference>
<evidence type="ECO:0000259" key="2">
    <source>
        <dbReference type="Pfam" id="PF19976"/>
    </source>
</evidence>
<evidence type="ECO:0000313" key="4">
    <source>
        <dbReference type="Proteomes" id="UP000295509"/>
    </source>
</evidence>
<dbReference type="InterPro" id="IPR051158">
    <property type="entry name" value="Metallophosphoesterase_sf"/>
</dbReference>